<dbReference type="EMBL" id="JBHUMJ010000002">
    <property type="protein sequence ID" value="MFD2699642.1"/>
    <property type="molecule type" value="Genomic_DNA"/>
</dbReference>
<protein>
    <submittedName>
        <fullName evidence="2">GNAT family N-acetyltransferase</fullName>
        <ecNumber evidence="2">2.3.-.-</ecNumber>
    </submittedName>
</protein>
<dbReference type="PANTHER" id="PTHR43792">
    <property type="entry name" value="GNAT FAMILY, PUTATIVE (AFU_ORTHOLOGUE AFUA_3G00765)-RELATED-RELATED"/>
    <property type="match status" value="1"/>
</dbReference>
<keyword evidence="3" id="KW-1185">Reference proteome</keyword>
<dbReference type="Pfam" id="PF13302">
    <property type="entry name" value="Acetyltransf_3"/>
    <property type="match status" value="1"/>
</dbReference>
<keyword evidence="2" id="KW-0012">Acyltransferase</keyword>
<dbReference type="PROSITE" id="PS51186">
    <property type="entry name" value="GNAT"/>
    <property type="match status" value="1"/>
</dbReference>
<dbReference type="GO" id="GO:0016746">
    <property type="term" value="F:acyltransferase activity"/>
    <property type="evidence" value="ECO:0007669"/>
    <property type="project" value="UniProtKB-KW"/>
</dbReference>
<dbReference type="Gene3D" id="3.40.630.30">
    <property type="match status" value="1"/>
</dbReference>
<accession>A0ABW5SIP4</accession>
<gene>
    <name evidence="2" type="ORF">ACFSVM_04115</name>
</gene>
<dbReference type="EC" id="2.3.-.-" evidence="2"/>
<evidence type="ECO:0000313" key="3">
    <source>
        <dbReference type="Proteomes" id="UP001597540"/>
    </source>
</evidence>
<dbReference type="PANTHER" id="PTHR43792:SF9">
    <property type="entry name" value="RIBOSOMAL-PROTEIN-ALANINE ACETYLTRANSFERASE"/>
    <property type="match status" value="1"/>
</dbReference>
<feature type="domain" description="N-acetyltransferase" evidence="1">
    <location>
        <begin position="13"/>
        <end position="187"/>
    </location>
</feature>
<sequence length="196" mass="22951">MVFTLPVIETDRLILRSIEYTDVEALFAYFSRDEVTRYYDLESFDDRDQALALIQNWKDRYERQEVVRWGITLKSSDLLIGTCGYHNLKKKHLKAEIGYDLHPEYWGQGFMKEAVSAILTYGFKQMALNRVEALVHVDNSASRQLLDKSGFKQEGVLREGLMKNKSAVDAALYSILKREYVMERKCPKESLRRMYT</sequence>
<evidence type="ECO:0000259" key="1">
    <source>
        <dbReference type="PROSITE" id="PS51186"/>
    </source>
</evidence>
<dbReference type="InterPro" id="IPR051531">
    <property type="entry name" value="N-acetyltransferase"/>
</dbReference>
<dbReference type="InterPro" id="IPR016181">
    <property type="entry name" value="Acyl_CoA_acyltransferase"/>
</dbReference>
<evidence type="ECO:0000313" key="2">
    <source>
        <dbReference type="EMBL" id="MFD2699642.1"/>
    </source>
</evidence>
<name>A0ABW5SIP4_9BACL</name>
<dbReference type="Proteomes" id="UP001597540">
    <property type="component" value="Unassembled WGS sequence"/>
</dbReference>
<dbReference type="SUPFAM" id="SSF55729">
    <property type="entry name" value="Acyl-CoA N-acyltransferases (Nat)"/>
    <property type="match status" value="1"/>
</dbReference>
<proteinExistence type="predicted"/>
<keyword evidence="2" id="KW-0808">Transferase</keyword>
<reference evidence="3" key="1">
    <citation type="journal article" date="2019" name="Int. J. Syst. Evol. Microbiol.">
        <title>The Global Catalogue of Microorganisms (GCM) 10K type strain sequencing project: providing services to taxonomists for standard genome sequencing and annotation.</title>
        <authorList>
            <consortium name="The Broad Institute Genomics Platform"/>
            <consortium name="The Broad Institute Genome Sequencing Center for Infectious Disease"/>
            <person name="Wu L."/>
            <person name="Ma J."/>
        </authorList>
    </citation>
    <scope>NUCLEOTIDE SEQUENCE [LARGE SCALE GENOMIC DNA]</scope>
    <source>
        <strain evidence="3">KCTC 33849</strain>
    </source>
</reference>
<dbReference type="RefSeq" id="WP_090723532.1">
    <property type="nucleotide sequence ID" value="NZ_JBHUMJ010000002.1"/>
</dbReference>
<dbReference type="InterPro" id="IPR000182">
    <property type="entry name" value="GNAT_dom"/>
</dbReference>
<comment type="caution">
    <text evidence="2">The sequence shown here is derived from an EMBL/GenBank/DDBJ whole genome shotgun (WGS) entry which is preliminary data.</text>
</comment>
<organism evidence="2 3">
    <name type="scientific">Paenibacillus shunpengii</name>
    <dbReference type="NCBI Taxonomy" id="2054424"/>
    <lineage>
        <taxon>Bacteria</taxon>
        <taxon>Bacillati</taxon>
        <taxon>Bacillota</taxon>
        <taxon>Bacilli</taxon>
        <taxon>Bacillales</taxon>
        <taxon>Paenibacillaceae</taxon>
        <taxon>Paenibacillus</taxon>
    </lineage>
</organism>